<accession>A0A0J6SL51</accession>
<feature type="signal peptide" evidence="1">
    <location>
        <begin position="1"/>
        <end position="19"/>
    </location>
</feature>
<evidence type="ECO:0000256" key="1">
    <source>
        <dbReference type="SAM" id="SignalP"/>
    </source>
</evidence>
<keyword evidence="3" id="KW-1185">Reference proteome</keyword>
<sequence>MLGVAALMAGIGLCPGAQAACMVVGDSVGVGIGMALRGVCTTSAKVGISSSAVAERVRAGSHWTIASLGSNDFPRGIRPAQRVQSEARVRGALATVSAKAGEHLILVLPANGARGLVQSWAASNGVRTVSFAAGPDDIHPRSYAALAHDIRRSIGE</sequence>
<dbReference type="AlphaFoldDB" id="A0A0J6SL51"/>
<evidence type="ECO:0000313" key="3">
    <source>
        <dbReference type="Proteomes" id="UP000035955"/>
    </source>
</evidence>
<evidence type="ECO:0000313" key="2">
    <source>
        <dbReference type="EMBL" id="KMO34394.1"/>
    </source>
</evidence>
<dbReference type="PATRIC" id="fig|298794.3.peg.1122"/>
<dbReference type="EMBL" id="LABY01000135">
    <property type="protein sequence ID" value="KMO34394.1"/>
    <property type="molecule type" value="Genomic_DNA"/>
</dbReference>
<dbReference type="Proteomes" id="UP000035955">
    <property type="component" value="Unassembled WGS sequence"/>
</dbReference>
<protein>
    <recommendedName>
        <fullName evidence="4">SGNH hydrolase-type esterase domain-containing protein</fullName>
    </recommendedName>
</protein>
<organism evidence="2 3">
    <name type="scientific">Methylobacterium variabile</name>
    <dbReference type="NCBI Taxonomy" id="298794"/>
    <lineage>
        <taxon>Bacteria</taxon>
        <taxon>Pseudomonadati</taxon>
        <taxon>Pseudomonadota</taxon>
        <taxon>Alphaproteobacteria</taxon>
        <taxon>Hyphomicrobiales</taxon>
        <taxon>Methylobacteriaceae</taxon>
        <taxon>Methylobacterium</taxon>
    </lineage>
</organism>
<evidence type="ECO:0008006" key="4">
    <source>
        <dbReference type="Google" id="ProtNLM"/>
    </source>
</evidence>
<feature type="chain" id="PRO_5005281373" description="SGNH hydrolase-type esterase domain-containing protein" evidence="1">
    <location>
        <begin position="20"/>
        <end position="156"/>
    </location>
</feature>
<name>A0A0J6SL51_9HYPH</name>
<keyword evidence="1" id="KW-0732">Signal</keyword>
<proteinExistence type="predicted"/>
<comment type="caution">
    <text evidence="2">The sequence shown here is derived from an EMBL/GenBank/DDBJ whole genome shotgun (WGS) entry which is preliminary data.</text>
</comment>
<gene>
    <name evidence="2" type="ORF">VQ02_19150</name>
</gene>
<reference evidence="2 3" key="1">
    <citation type="submission" date="2015-03" db="EMBL/GenBank/DDBJ databases">
        <title>Genome sequencing of Methylobacterium variabile DSM 16961.</title>
        <authorList>
            <person name="Chaudhry V."/>
            <person name="Patil P.B."/>
        </authorList>
    </citation>
    <scope>NUCLEOTIDE SEQUENCE [LARGE SCALE GENOMIC DNA]</scope>
    <source>
        <strain evidence="2 3">DSM 16961</strain>
    </source>
</reference>